<proteinExistence type="inferred from homology"/>
<comment type="catalytic activity">
    <reaction evidence="6">
        <text>cytidine(1402) in 16S rRNA + S-adenosyl-L-methionine = N(4)-methylcytidine(1402) in 16S rRNA + S-adenosyl-L-homocysteine + H(+)</text>
        <dbReference type="Rhea" id="RHEA:42928"/>
        <dbReference type="Rhea" id="RHEA-COMP:10286"/>
        <dbReference type="Rhea" id="RHEA-COMP:10287"/>
        <dbReference type="ChEBI" id="CHEBI:15378"/>
        <dbReference type="ChEBI" id="CHEBI:57856"/>
        <dbReference type="ChEBI" id="CHEBI:59789"/>
        <dbReference type="ChEBI" id="CHEBI:74506"/>
        <dbReference type="ChEBI" id="CHEBI:82748"/>
        <dbReference type="EC" id="2.1.1.199"/>
    </reaction>
</comment>
<dbReference type="GO" id="GO:0071424">
    <property type="term" value="F:rRNA (cytosine-N4-)-methyltransferase activity"/>
    <property type="evidence" value="ECO:0007669"/>
    <property type="project" value="UniProtKB-UniRule"/>
</dbReference>
<evidence type="ECO:0000256" key="3">
    <source>
        <dbReference type="ARBA" id="ARBA00022603"/>
    </source>
</evidence>
<feature type="binding site" evidence="6">
    <location>
        <position position="78"/>
    </location>
    <ligand>
        <name>S-adenosyl-L-methionine</name>
        <dbReference type="ChEBI" id="CHEBI:59789"/>
    </ligand>
</feature>
<dbReference type="InterPro" id="IPR029063">
    <property type="entry name" value="SAM-dependent_MTases_sf"/>
</dbReference>
<dbReference type="PATRIC" id="fig|1359184.3.peg.27"/>
<dbReference type="HAMAP" id="MF_01007">
    <property type="entry name" value="16SrRNA_methyltr_H"/>
    <property type="match status" value="1"/>
</dbReference>
<feature type="binding site" evidence="6">
    <location>
        <position position="51"/>
    </location>
    <ligand>
        <name>S-adenosyl-L-methionine</name>
        <dbReference type="ChEBI" id="CHEBI:59789"/>
    </ligand>
</feature>
<feature type="binding site" evidence="6">
    <location>
        <begin position="33"/>
        <end position="35"/>
    </location>
    <ligand>
        <name>S-adenosyl-L-methionine</name>
        <dbReference type="ChEBI" id="CHEBI:59789"/>
    </ligand>
</feature>
<dbReference type="Pfam" id="PF01795">
    <property type="entry name" value="Methyltransf_5"/>
    <property type="match status" value="1"/>
</dbReference>
<comment type="caution">
    <text evidence="7">The sequence shown here is derived from an EMBL/GenBank/DDBJ whole genome shotgun (WGS) entry which is preliminary data.</text>
</comment>
<dbReference type="GO" id="GO:0005737">
    <property type="term" value="C:cytoplasm"/>
    <property type="evidence" value="ECO:0007669"/>
    <property type="project" value="UniProtKB-SubCell"/>
</dbReference>
<evidence type="ECO:0000256" key="2">
    <source>
        <dbReference type="ARBA" id="ARBA00022552"/>
    </source>
</evidence>
<gene>
    <name evidence="6 7" type="primary">rsmH</name>
    <name evidence="7" type="ORF">OTSGILL_0022</name>
</gene>
<dbReference type="EC" id="2.1.1.199" evidence="6"/>
<evidence type="ECO:0000256" key="4">
    <source>
        <dbReference type="ARBA" id="ARBA00022679"/>
    </source>
</evidence>
<keyword evidence="3 6" id="KW-0489">Methyltransferase</keyword>
<keyword evidence="4 6" id="KW-0808">Transferase</keyword>
<comment type="similarity">
    <text evidence="1 6">Belongs to the methyltransferase superfamily. RsmH family.</text>
</comment>
<dbReference type="InterPro" id="IPR023397">
    <property type="entry name" value="SAM-dep_MeTrfase_MraW_recog"/>
</dbReference>
<dbReference type="PANTHER" id="PTHR11265">
    <property type="entry name" value="S-ADENOSYL-METHYLTRANSFERASE MRAW"/>
    <property type="match status" value="1"/>
</dbReference>
<evidence type="ECO:0000313" key="7">
    <source>
        <dbReference type="EMBL" id="KJV54300.1"/>
    </source>
</evidence>
<dbReference type="Proteomes" id="UP000033769">
    <property type="component" value="Unassembled WGS sequence"/>
</dbReference>
<dbReference type="InterPro" id="IPR002903">
    <property type="entry name" value="RsmH"/>
</dbReference>
<dbReference type="PIRSF" id="PIRSF004486">
    <property type="entry name" value="MraW"/>
    <property type="match status" value="1"/>
</dbReference>
<dbReference type="RefSeq" id="WP_082303854.1">
    <property type="nucleotide sequence ID" value="NZ_LS398551.1"/>
</dbReference>
<dbReference type="EMBL" id="LANO01000001">
    <property type="protein sequence ID" value="KJV54300.1"/>
    <property type="molecule type" value="Genomic_DNA"/>
</dbReference>
<evidence type="ECO:0000256" key="6">
    <source>
        <dbReference type="HAMAP-Rule" id="MF_01007"/>
    </source>
</evidence>
<evidence type="ECO:0000256" key="5">
    <source>
        <dbReference type="ARBA" id="ARBA00022691"/>
    </source>
</evidence>
<dbReference type="GO" id="GO:0070475">
    <property type="term" value="P:rRNA base methylation"/>
    <property type="evidence" value="ECO:0007669"/>
    <property type="project" value="UniProtKB-UniRule"/>
</dbReference>
<feature type="binding site" evidence="6">
    <location>
        <position position="104"/>
    </location>
    <ligand>
        <name>S-adenosyl-L-methionine</name>
        <dbReference type="ChEBI" id="CHEBI:59789"/>
    </ligand>
</feature>
<protein>
    <recommendedName>
        <fullName evidence="6">Ribosomal RNA small subunit methyltransferase H</fullName>
        <ecNumber evidence="6">2.1.1.199</ecNumber>
    </recommendedName>
    <alternativeName>
        <fullName evidence="6">16S rRNA m(4)C1402 methyltransferase</fullName>
    </alternativeName>
    <alternativeName>
        <fullName evidence="6">rRNA (cytosine-N(4)-)-methyltransferase RsmH</fullName>
    </alternativeName>
</protein>
<dbReference type="CDD" id="cd02440">
    <property type="entry name" value="AdoMet_MTases"/>
    <property type="match status" value="1"/>
</dbReference>
<dbReference type="Gene3D" id="3.40.50.150">
    <property type="entry name" value="Vaccinia Virus protein VP39"/>
    <property type="match status" value="1"/>
</dbReference>
<feature type="binding site" evidence="6">
    <location>
        <position position="97"/>
    </location>
    <ligand>
        <name>S-adenosyl-L-methionine</name>
        <dbReference type="ChEBI" id="CHEBI:59789"/>
    </ligand>
</feature>
<comment type="function">
    <text evidence="6">Specifically methylates the N4 position of cytidine in position 1402 (C1402) of 16S rRNA.</text>
</comment>
<reference evidence="7 8" key="1">
    <citation type="submission" date="2015-02" db="EMBL/GenBank/DDBJ databases">
        <title>Genome Sequencing of Rickettsiales.</title>
        <authorList>
            <person name="Daugherty S.C."/>
            <person name="Su Q."/>
            <person name="Abolude K."/>
            <person name="Beier-Sexton M."/>
            <person name="Carlyon J.A."/>
            <person name="Carter R."/>
            <person name="Day N.P."/>
            <person name="Dumler S.J."/>
            <person name="Dyachenko V."/>
            <person name="Godinez A."/>
            <person name="Kurtti T.J."/>
            <person name="Lichay M."/>
            <person name="Mullins K.E."/>
            <person name="Ott S."/>
            <person name="Pappas-Brown V."/>
            <person name="Paris D.H."/>
            <person name="Patel P."/>
            <person name="Richards A.L."/>
            <person name="Sadzewicz L."/>
            <person name="Sears K."/>
            <person name="Seidman D."/>
            <person name="Sengamalay N."/>
            <person name="Stenos J."/>
            <person name="Tallon L.J."/>
            <person name="Vincent G."/>
            <person name="Fraser C.M."/>
            <person name="Munderloh U."/>
            <person name="Dunning-Hotopp J.C."/>
        </authorList>
    </citation>
    <scope>NUCLEOTIDE SEQUENCE [LARGE SCALE GENOMIC DNA]</scope>
    <source>
        <strain evidence="7 8">Gilliam</strain>
    </source>
</reference>
<evidence type="ECO:0000256" key="1">
    <source>
        <dbReference type="ARBA" id="ARBA00010396"/>
    </source>
</evidence>
<dbReference type="SUPFAM" id="SSF81799">
    <property type="entry name" value="Putative methyltransferase TM0872, insert domain"/>
    <property type="match status" value="1"/>
</dbReference>
<name>A0A0F3MEX4_ORITS</name>
<keyword evidence="2 6" id="KW-0698">rRNA processing</keyword>
<evidence type="ECO:0000313" key="8">
    <source>
        <dbReference type="Proteomes" id="UP000033769"/>
    </source>
</evidence>
<comment type="subcellular location">
    <subcellularLocation>
        <location evidence="6">Cytoplasm</location>
    </subcellularLocation>
</comment>
<dbReference type="PANTHER" id="PTHR11265:SF0">
    <property type="entry name" value="12S RRNA N4-METHYLCYTIDINE METHYLTRANSFERASE"/>
    <property type="match status" value="1"/>
</dbReference>
<organism evidence="7 8">
    <name type="scientific">Orientia tsutsugamushi str. Gilliam</name>
    <dbReference type="NCBI Taxonomy" id="1359184"/>
    <lineage>
        <taxon>Bacteria</taxon>
        <taxon>Pseudomonadati</taxon>
        <taxon>Pseudomonadota</taxon>
        <taxon>Alphaproteobacteria</taxon>
        <taxon>Rickettsiales</taxon>
        <taxon>Rickettsiaceae</taxon>
        <taxon>Rickettsieae</taxon>
        <taxon>Orientia</taxon>
    </lineage>
</organism>
<dbReference type="NCBIfam" id="TIGR00006">
    <property type="entry name" value="16S rRNA (cytosine(1402)-N(4))-methyltransferase RsmH"/>
    <property type="match status" value="1"/>
</dbReference>
<accession>A0A0F3MEX4</accession>
<keyword evidence="5 6" id="KW-0949">S-adenosyl-L-methionine</keyword>
<dbReference type="Gene3D" id="1.10.150.170">
    <property type="entry name" value="Putative methyltransferase TM0872, insert domain"/>
    <property type="match status" value="1"/>
</dbReference>
<keyword evidence="6" id="KW-0963">Cytoplasm</keyword>
<sequence length="312" mass="35363">MNNIHTPVLATEMLSYLAPLDNETYLDCTFGAGGYSKLILSNCNCKVIAFDRDPAVISIADRFYQQYPNRFTFFNDNFVEANKYLSKLAKINGIVMDLGVSSMQLDEANRGFSFRYDAELDMRMSQKGYKASEFVNEASEHQLADIIYKFGEENKANKIAKHIVLAREKKPITTTLQLANIIREAVGYNNYYKKNKIDSATKTFQAIRIFINDELSAIQNFLNQSLELLAVNGRLIVVSFHALEDAIIKKFMHQNAVKKVAQSKYSTNKQSPLQNGVLHLLTKKIAVPTKTEIINNPRSRSARLRAALKINE</sequence>
<dbReference type="AlphaFoldDB" id="A0A0F3MEX4"/>
<dbReference type="SUPFAM" id="SSF53335">
    <property type="entry name" value="S-adenosyl-L-methionine-dependent methyltransferases"/>
    <property type="match status" value="1"/>
</dbReference>